<evidence type="ECO:0000256" key="1">
    <source>
        <dbReference type="SAM" id="Phobius"/>
    </source>
</evidence>
<keyword evidence="1" id="KW-0472">Membrane</keyword>
<reference evidence="2" key="1">
    <citation type="submission" date="2020-09" db="EMBL/GenBank/DDBJ databases">
        <title>Pelagicoccus enzymogenes sp. nov. with an EPS production, isolated from marine sediment.</title>
        <authorList>
            <person name="Feng X."/>
        </authorList>
    </citation>
    <scope>NUCLEOTIDE SEQUENCE</scope>
    <source>
        <strain evidence="2">NFK12</strain>
    </source>
</reference>
<dbReference type="RefSeq" id="WP_191619670.1">
    <property type="nucleotide sequence ID" value="NZ_JACYFG010000061.1"/>
</dbReference>
<comment type="caution">
    <text evidence="2">The sequence shown here is derived from an EMBL/GenBank/DDBJ whole genome shotgun (WGS) entry which is preliminary data.</text>
</comment>
<keyword evidence="1" id="KW-0812">Transmembrane</keyword>
<gene>
    <name evidence="2" type="ORF">IEN85_24090</name>
</gene>
<proteinExistence type="predicted"/>
<sequence length="65" mass="7040">MAQLLDEIKGLYGIYPSWLVTACLVVVGLGLGWVVWKLVRVGMVLLVTVALLAIVVFAGWMILAP</sequence>
<feature type="transmembrane region" description="Helical" evidence="1">
    <location>
        <begin position="12"/>
        <end position="36"/>
    </location>
</feature>
<organism evidence="2 3">
    <name type="scientific">Pelagicoccus enzymogenes</name>
    <dbReference type="NCBI Taxonomy" id="2773457"/>
    <lineage>
        <taxon>Bacteria</taxon>
        <taxon>Pseudomonadati</taxon>
        <taxon>Verrucomicrobiota</taxon>
        <taxon>Opitutia</taxon>
        <taxon>Puniceicoccales</taxon>
        <taxon>Pelagicoccaceae</taxon>
        <taxon>Pelagicoccus</taxon>
    </lineage>
</organism>
<accession>A0A927FDV3</accession>
<evidence type="ECO:0000313" key="3">
    <source>
        <dbReference type="Proteomes" id="UP000622317"/>
    </source>
</evidence>
<dbReference type="Proteomes" id="UP000622317">
    <property type="component" value="Unassembled WGS sequence"/>
</dbReference>
<feature type="transmembrane region" description="Helical" evidence="1">
    <location>
        <begin position="43"/>
        <end position="63"/>
    </location>
</feature>
<dbReference type="AlphaFoldDB" id="A0A927FDV3"/>
<keyword evidence="1" id="KW-1133">Transmembrane helix</keyword>
<dbReference type="EMBL" id="JACYFG010000061">
    <property type="protein sequence ID" value="MBD5782599.1"/>
    <property type="molecule type" value="Genomic_DNA"/>
</dbReference>
<keyword evidence="3" id="KW-1185">Reference proteome</keyword>
<name>A0A927FDV3_9BACT</name>
<protein>
    <submittedName>
        <fullName evidence="2">Uncharacterized protein</fullName>
    </submittedName>
</protein>
<evidence type="ECO:0000313" key="2">
    <source>
        <dbReference type="EMBL" id="MBD5782599.1"/>
    </source>
</evidence>